<accession>A0A812LPN6</accession>
<feature type="transmembrane region" description="Helical" evidence="2">
    <location>
        <begin position="1720"/>
        <end position="1739"/>
    </location>
</feature>
<reference evidence="3" key="1">
    <citation type="submission" date="2021-02" db="EMBL/GenBank/DDBJ databases">
        <authorList>
            <person name="Dougan E. K."/>
            <person name="Rhodes N."/>
            <person name="Thang M."/>
            <person name="Chan C."/>
        </authorList>
    </citation>
    <scope>NUCLEOTIDE SEQUENCE</scope>
</reference>
<proteinExistence type="predicted"/>
<keyword evidence="2" id="KW-0472">Membrane</keyword>
<feature type="region of interest" description="Disordered" evidence="1">
    <location>
        <begin position="722"/>
        <end position="743"/>
    </location>
</feature>
<sequence>MAVAPEDVAKKKKGPGVDGHIATGINKICFFTISDFVEDKVRVRTLNIVAFSLIYVYFVFALLKTTPAPEPRLKTVRFANPPPTAWVSGDLPADLKSFFIGTGSLPNRSQKLFAVDDAGSPMRNTHVEVVASNFVADGPLPCSKAQFDAMKGTLEARRLQHVCKYEVGFNAGPTNEMGLIALTDFSVRGPAGMYTLVPSSGGVQSTEGASMLVSTPVASIEVVNLTTPNLDPVDPPTFVEVGEPFKWQPSLLIRDMNGLPVPGRKIVAFANPDPAWPPSGDASRVERYERRGQKVVELNCPESEPSDARGIAQFTCLGVNSTNVDHVNIVFSDSALVFFPWSDPVYSPRNLYPLPVEKFRYPIFIFPRATSVQVSTKVPSTVVEGVPFDPPPVVSVLDQNGQPLSGVRCYALLSVDGFLRNPNWFRRKLKGVKSKELLNADAVTDASGMAQFSGLMLSVYGNVRNLDLVGQWEPTSFPYSIDFNCDGTMQESHAWSEASGGYITQVDTTVAEIRIKRFLRQTAELGRYGVEPAPDGTDTFVAVVRVLDAAGNGVAGKSVGVRNLGGEGVVELAPDAMEVTNDQGFAVVAFQAIFGGGTLANTGQFSFKVRFNCDGVESPESESLSARVVGGPQPEVCQQVVPIQASFYSLTTSQFTVLTGPPPYVMQSGDIFFSTVRLQSQTSCVNFPSISTPNTSTCFDITERRLQAEAEELHAEAARRLKASALGEPVPSPKSATSRKLQSNPDGSLNLVLLDAYSSDKDRFGFVRHEPRPMLDMQITSSITPTPPPATLREYNENPSFVSFATQFEATSGDHWVQIGAFIDDGSGNSHHCLSKPIPMRFENAIADIGVEGDAGFGAYFESVIDAGSSIDIDLSFILDQSLGDPTDLSRIPNCIHLSADAWALCSLKFTFVEAPFNFHRPFGMTDNVPEAHPLSTDYYAISPVQKTASTNAAGYDSTTGKLHLRMQMKEKGVYGDFGIQFRGFGVNSRIFTWRVNPPRGLRLEVVQEPGFTFIPAWTGNLMDQLPIVRVLSDDGPVNGLILSYDLVNEDDGRFKKLTVMPMYSTFPFLYSSPSGQGDTDFLQRVLPAQDGVAYFPIMGIVDGAGCTRMRFVAEGVETEPVPAAAPICLSAPYNFFIVSQPPSTWPLNIGLDEFGGSITVEVRPAFGGLSMFTEQLGGLLVRLLVSSEGGRGVSDSETAAELSQRMLEDSVCVFVNQQEALGRCSRLEVVQIVPYAVLRFSFLKVRWTRRISQPAKLALKVSDLSGTNFRFSTSKPANFDDMSATEQFASCAAAVAETMQDTQASSTTELTAETTASAFSLALQPPEIATVGTVFLVRLKVTTASGAPVRDVRVRAGIQKAAATSPGSTSPATLQALALNGRKLEVLADSAVELDPQTTVRVSKPTGIISFPLTITRAVSGTYKLLFQPDVPDANVVLETSAFKVENSVSRIYSDEAAWGQVEIPDFGQLTPLPRTPRFCVETATNESLTDLQSAGVRAIIKLSLKGAPSQQESKAMRLANDLKQGARQSLRNSANDMAARLSQQSSGFMKETVDRFIANSASPAKGSFAGLSPDFAEACLTTPLRQMQVGDPFTELGFGNVSDVGLSVLQSSSVSEALGVDPTALEPSQILDQFSQVIMSAGGRVSSPSEKLVAAEWEFSLEDLDFEAPCAYTFKSQPLFAFKENTEYAFSVSVNGVESPEGVAFKVVRTPPDPVDVAFNWFCSAIAGIVGVILLTTNARVHRWYWFIFAIVCTVGMLVAAPFLSLHRDAMYGGWVYFALVDLVLILVALVWGMAAEVGSNKVLTFDEKRSEVFEAYTHKRLWQALSFKDVPPERAVRQSLISSIKRTFFTRFNAEDAFFFPSALLVANLLAFLSFSYIFAQSIQVLWALEGFFNMILNTALEKSIGLISSVNNAYFQVSNADLPDSSTEFMYVQLDLLKSWFQQLVDAVIVGFTAGIVVAALLTFCAILGHFVHFRQSVMDARLGKFNFKKSDAKIVFSTGFIGISISSAIVSYILIVGLVTLILFPFCFGLTWNVIWRLLPTIITTFVIPKIISFVSMKVCKKCLFGPTFIKTRAGQSIFHFWMTFLALPGGVVTAIVRFVMGLLGVLVMLPITYGANTPQFVNNLMLLDTTYRTYIGYVMMFACHNNPIMITAANRLLAIKEVKEKHKQAGKHWTSSRSLLLLILLRFPQLRKFRKHVLEEDRKVKALLDAKSKGKKPLQSVAVKEDPGEDDEVPEEDVVPKAKKFSTIPWVENAVATAMEEASAANRKLELMKKYSVILSGLEEGSEEHTRIKVALRNLAMPSKTQMPESFEA</sequence>
<protein>
    <submittedName>
        <fullName evidence="3">Uncharacterized protein</fullName>
    </submittedName>
</protein>
<feature type="compositionally biased region" description="Polar residues" evidence="1">
    <location>
        <begin position="734"/>
        <end position="743"/>
    </location>
</feature>
<name>A0A812LPN6_9DINO</name>
<dbReference type="EMBL" id="CAJNDS010001112">
    <property type="protein sequence ID" value="CAE7247825.1"/>
    <property type="molecule type" value="Genomic_DNA"/>
</dbReference>
<feature type="transmembrane region" description="Helical" evidence="2">
    <location>
        <begin position="1777"/>
        <end position="1797"/>
    </location>
</feature>
<feature type="transmembrane region" description="Helical" evidence="2">
    <location>
        <begin position="2043"/>
        <end position="2065"/>
    </location>
</feature>
<keyword evidence="2" id="KW-0812">Transmembrane</keyword>
<evidence type="ECO:0000256" key="1">
    <source>
        <dbReference type="SAM" id="MobiDB-lite"/>
    </source>
</evidence>
<feature type="compositionally biased region" description="Acidic residues" evidence="1">
    <location>
        <begin position="2233"/>
        <end position="2243"/>
    </location>
</feature>
<dbReference type="Proteomes" id="UP000604046">
    <property type="component" value="Unassembled WGS sequence"/>
</dbReference>
<evidence type="ECO:0000313" key="4">
    <source>
        <dbReference type="Proteomes" id="UP000604046"/>
    </source>
</evidence>
<organism evidence="3 4">
    <name type="scientific">Symbiodinium natans</name>
    <dbReference type="NCBI Taxonomy" id="878477"/>
    <lineage>
        <taxon>Eukaryota</taxon>
        <taxon>Sar</taxon>
        <taxon>Alveolata</taxon>
        <taxon>Dinophyceae</taxon>
        <taxon>Suessiales</taxon>
        <taxon>Symbiodiniaceae</taxon>
        <taxon>Symbiodinium</taxon>
    </lineage>
</organism>
<feature type="transmembrane region" description="Helical" evidence="2">
    <location>
        <begin position="1746"/>
        <end position="1765"/>
    </location>
</feature>
<feature type="transmembrane region" description="Helical" evidence="2">
    <location>
        <begin position="1999"/>
        <end position="2031"/>
    </location>
</feature>
<feature type="transmembrane region" description="Helical" evidence="2">
    <location>
        <begin position="1861"/>
        <end position="1883"/>
    </location>
</feature>
<keyword evidence="2" id="KW-1133">Transmembrane helix</keyword>
<dbReference type="OrthoDB" id="432297at2759"/>
<gene>
    <name evidence="3" type="ORF">SNAT2548_LOCUS11941</name>
</gene>
<feature type="transmembrane region" description="Helical" evidence="2">
    <location>
        <begin position="45"/>
        <end position="63"/>
    </location>
</feature>
<keyword evidence="4" id="KW-1185">Reference proteome</keyword>
<feature type="transmembrane region" description="Helical" evidence="2">
    <location>
        <begin position="1951"/>
        <end position="1978"/>
    </location>
</feature>
<comment type="caution">
    <text evidence="3">The sequence shown here is derived from an EMBL/GenBank/DDBJ whole genome shotgun (WGS) entry which is preliminary data.</text>
</comment>
<feature type="region of interest" description="Disordered" evidence="1">
    <location>
        <begin position="2224"/>
        <end position="2244"/>
    </location>
</feature>
<evidence type="ECO:0000313" key="3">
    <source>
        <dbReference type="EMBL" id="CAE7247825.1"/>
    </source>
</evidence>
<evidence type="ECO:0000256" key="2">
    <source>
        <dbReference type="SAM" id="Phobius"/>
    </source>
</evidence>
<feature type="transmembrane region" description="Helical" evidence="2">
    <location>
        <begin position="2086"/>
        <end position="2119"/>
    </location>
</feature>